<evidence type="ECO:0000256" key="1">
    <source>
        <dbReference type="ARBA" id="ARBA00022485"/>
    </source>
</evidence>
<dbReference type="AlphaFoldDB" id="A0A1Z9YTR2"/>
<keyword evidence="16" id="KW-1185">Reference proteome</keyword>
<dbReference type="CDD" id="cd02440">
    <property type="entry name" value="AdoMet_MTases"/>
    <property type="match status" value="1"/>
</dbReference>
<feature type="binding site" evidence="11 12">
    <location>
        <position position="339"/>
    </location>
    <ligand>
        <name>S-adenosyl-L-methionine</name>
        <dbReference type="ChEBI" id="CHEBI:59789"/>
    </ligand>
</feature>
<dbReference type="Gene3D" id="3.40.50.150">
    <property type="entry name" value="Vaccinia Virus protein VP39"/>
    <property type="match status" value="1"/>
</dbReference>
<keyword evidence="3 11" id="KW-0489">Methyltransferase</keyword>
<dbReference type="PANTHER" id="PTHR11061">
    <property type="entry name" value="RNA M5U METHYLTRANSFERASE"/>
    <property type="match status" value="1"/>
</dbReference>
<keyword evidence="5 11" id="KW-0949">S-adenosyl-L-methionine</keyword>
<dbReference type="SUPFAM" id="SSF53335">
    <property type="entry name" value="S-adenosyl-L-methionine-dependent methyltransferases"/>
    <property type="match status" value="1"/>
</dbReference>
<feature type="binding site" evidence="11">
    <location>
        <position position="94"/>
    </location>
    <ligand>
        <name>[4Fe-4S] cluster</name>
        <dbReference type="ChEBI" id="CHEBI:49883"/>
    </ligand>
</feature>
<organism evidence="15 16">
    <name type="scientific">Acinetobacter populi</name>
    <dbReference type="NCBI Taxonomy" id="1582270"/>
    <lineage>
        <taxon>Bacteria</taxon>
        <taxon>Pseudomonadati</taxon>
        <taxon>Pseudomonadota</taxon>
        <taxon>Gammaproteobacteria</taxon>
        <taxon>Moraxellales</taxon>
        <taxon>Moraxellaceae</taxon>
        <taxon>Acinetobacter</taxon>
    </lineage>
</organism>
<dbReference type="InterPro" id="IPR030390">
    <property type="entry name" value="MeTrfase_TrmA_AS"/>
</dbReference>
<dbReference type="InterPro" id="IPR012340">
    <property type="entry name" value="NA-bd_OB-fold"/>
</dbReference>
<feature type="binding site" evidence="11 12">
    <location>
        <position position="315"/>
    </location>
    <ligand>
        <name>S-adenosyl-L-methionine</name>
        <dbReference type="ChEBI" id="CHEBI:59789"/>
    </ligand>
</feature>
<evidence type="ECO:0000313" key="15">
    <source>
        <dbReference type="EMBL" id="OUY05573.1"/>
    </source>
</evidence>
<dbReference type="PROSITE" id="PS01230">
    <property type="entry name" value="TRMA_1"/>
    <property type="match status" value="1"/>
</dbReference>
<sequence>MKKHLRSQPALQPVTLSIENLSHEGRGIALYGAEQSDQSKEGKKVFVRFALPQETVLAKITRQHKRFEEADAIEVLSEPSPDRVQPICKHFGVCGGCSIQHIALDKQIAFKQDVLKSHLQHIAGIAPDHWLAPIRSLKTDYRRRARLGVRWRAKQQQMIVGFRESKSNYLVAIEYCPILDERVSSQLLALTDCLKQLENKQAITHLEFALGDEEVALLIRHINKLSQQDIEKLLDFVKKCTWQLYLLPDRYQTLQRIDTETATMRLHYQLPAFDLKLAFSPVDFTQVNATVNQQMVQLACQLLDLQKGERVLDLFCGLGNFSFALAKCVGETGQVVAVEGVEEMVLRGEENAKLNQISNVKFYQQDLAQDFSDQAWATQGFDALLIDPPRAGAEQVMQYVVNFAAKRIVYVSCDPATLARDAGILTRQGYRLVQAGVMDMFTHTEHVESITLFEKIVSNGCNEV</sequence>
<dbReference type="OrthoDB" id="9804590at2"/>
<dbReference type="GO" id="GO:0003723">
    <property type="term" value="F:RNA binding"/>
    <property type="evidence" value="ECO:0007669"/>
    <property type="project" value="InterPro"/>
</dbReference>
<dbReference type="Pfam" id="PF01938">
    <property type="entry name" value="TRAM"/>
    <property type="match status" value="1"/>
</dbReference>
<name>A0A1Z9YTR2_9GAMM</name>
<dbReference type="NCBIfam" id="TIGR00479">
    <property type="entry name" value="rumA"/>
    <property type="match status" value="1"/>
</dbReference>
<evidence type="ECO:0000256" key="4">
    <source>
        <dbReference type="ARBA" id="ARBA00022679"/>
    </source>
</evidence>
<keyword evidence="4 11" id="KW-0808">Transferase</keyword>
<dbReference type="EC" id="2.1.1.190" evidence="11"/>
<dbReference type="HAMAP" id="MF_01010">
    <property type="entry name" value="23SrRNA_methyltr_RlmD"/>
    <property type="match status" value="1"/>
</dbReference>
<feature type="active site" evidence="13">
    <location>
        <position position="413"/>
    </location>
</feature>
<keyword evidence="2 11" id="KW-0698">rRNA processing</keyword>
<dbReference type="InterPro" id="IPR002792">
    <property type="entry name" value="TRAM_dom"/>
</dbReference>
<feature type="binding site" evidence="11">
    <location>
        <position position="88"/>
    </location>
    <ligand>
        <name>[4Fe-4S] cluster</name>
        <dbReference type="ChEBI" id="CHEBI:49883"/>
    </ligand>
</feature>
<evidence type="ECO:0000256" key="5">
    <source>
        <dbReference type="ARBA" id="ARBA00022691"/>
    </source>
</evidence>
<evidence type="ECO:0000256" key="10">
    <source>
        <dbReference type="ARBA" id="ARBA00059995"/>
    </source>
</evidence>
<evidence type="ECO:0000256" key="2">
    <source>
        <dbReference type="ARBA" id="ARBA00022552"/>
    </source>
</evidence>
<feature type="binding site" evidence="11">
    <location>
        <position position="176"/>
    </location>
    <ligand>
        <name>[4Fe-4S] cluster</name>
        <dbReference type="ChEBI" id="CHEBI:49883"/>
    </ligand>
</feature>
<dbReference type="PROSITE" id="PS51687">
    <property type="entry name" value="SAM_MT_RNA_M5U"/>
    <property type="match status" value="1"/>
</dbReference>
<evidence type="ECO:0000256" key="12">
    <source>
        <dbReference type="PROSITE-ProRule" id="PRU01024"/>
    </source>
</evidence>
<feature type="binding site" evidence="11">
    <location>
        <position position="97"/>
    </location>
    <ligand>
        <name>[4Fe-4S] cluster</name>
        <dbReference type="ChEBI" id="CHEBI:49883"/>
    </ligand>
</feature>
<dbReference type="NCBIfam" id="NF009639">
    <property type="entry name" value="PRK13168.1"/>
    <property type="match status" value="1"/>
</dbReference>
<dbReference type="Gene3D" id="2.40.50.140">
    <property type="entry name" value="Nucleic acid-binding proteins"/>
    <property type="match status" value="1"/>
</dbReference>
<gene>
    <name evidence="11" type="primary">rlmD</name>
    <name evidence="15" type="ORF">CAP51_16655</name>
</gene>
<evidence type="ECO:0000256" key="7">
    <source>
        <dbReference type="ARBA" id="ARBA00023004"/>
    </source>
</evidence>
<evidence type="ECO:0000256" key="9">
    <source>
        <dbReference type="ARBA" id="ARBA00052756"/>
    </source>
</evidence>
<dbReference type="GO" id="GO:0070041">
    <property type="term" value="F:rRNA (uridine-C5-)-methyltransferase activity"/>
    <property type="evidence" value="ECO:0007669"/>
    <property type="project" value="UniProtKB-UniRule"/>
</dbReference>
<dbReference type="InterPro" id="IPR001566">
    <property type="entry name" value="23S_rRNA_MeTrfase_RlmD"/>
</dbReference>
<dbReference type="PROSITE" id="PS50926">
    <property type="entry name" value="TRAM"/>
    <property type="match status" value="1"/>
</dbReference>
<comment type="function">
    <text evidence="10 11">Catalyzes the formation of 5-methyl-uridine at position 1939 (m5U1939) in 23S rRNA.</text>
</comment>
<evidence type="ECO:0000256" key="3">
    <source>
        <dbReference type="ARBA" id="ARBA00022603"/>
    </source>
</evidence>
<dbReference type="GO" id="GO:0070475">
    <property type="term" value="P:rRNA base methylation"/>
    <property type="evidence" value="ECO:0007669"/>
    <property type="project" value="TreeGrafter"/>
</dbReference>
<evidence type="ECO:0000256" key="11">
    <source>
        <dbReference type="HAMAP-Rule" id="MF_01010"/>
    </source>
</evidence>
<dbReference type="SUPFAM" id="SSF50249">
    <property type="entry name" value="Nucleic acid-binding proteins"/>
    <property type="match status" value="1"/>
</dbReference>
<keyword evidence="8 11" id="KW-0411">Iron-sulfur</keyword>
<proteinExistence type="inferred from homology"/>
<dbReference type="Proteomes" id="UP000196536">
    <property type="component" value="Unassembled WGS sequence"/>
</dbReference>
<dbReference type="GO" id="GO:0051539">
    <property type="term" value="F:4 iron, 4 sulfur cluster binding"/>
    <property type="evidence" value="ECO:0007669"/>
    <property type="project" value="UniProtKB-KW"/>
</dbReference>
<reference evidence="15 16" key="1">
    <citation type="submission" date="2017-05" db="EMBL/GenBank/DDBJ databases">
        <title>Acinetobacter populi ANC 5415 (= PBJ7), whole genome shotgun sequencing project.</title>
        <authorList>
            <person name="Nemec A."/>
            <person name="Radolfova-Krizova L."/>
        </authorList>
    </citation>
    <scope>NUCLEOTIDE SEQUENCE [LARGE SCALE GENOMIC DNA]</scope>
    <source>
        <strain evidence="15 16">PBJ7</strain>
    </source>
</reference>
<dbReference type="GO" id="GO:0005506">
    <property type="term" value="F:iron ion binding"/>
    <property type="evidence" value="ECO:0007669"/>
    <property type="project" value="UniProtKB-UniRule"/>
</dbReference>
<comment type="similarity">
    <text evidence="11">Belongs to the class I-like SAM-binding methyltransferase superfamily. RNA M5U methyltransferase family. RlmD subfamily.</text>
</comment>
<dbReference type="InterPro" id="IPR029063">
    <property type="entry name" value="SAM-dependent_MTases_sf"/>
</dbReference>
<evidence type="ECO:0000259" key="14">
    <source>
        <dbReference type="PROSITE" id="PS50926"/>
    </source>
</evidence>
<feature type="binding site" evidence="11 12">
    <location>
        <position position="387"/>
    </location>
    <ligand>
        <name>S-adenosyl-L-methionine</name>
        <dbReference type="ChEBI" id="CHEBI:59789"/>
    </ligand>
</feature>
<protein>
    <recommendedName>
        <fullName evidence="11">23S rRNA (uracil(1939)-C(5))-methyltransferase RlmD</fullName>
        <ecNumber evidence="11">2.1.1.190</ecNumber>
    </recommendedName>
    <alternativeName>
        <fullName evidence="11">23S rRNA(m5U1939)-methyltransferase</fullName>
    </alternativeName>
</protein>
<dbReference type="Gene3D" id="2.40.50.1070">
    <property type="match status" value="1"/>
</dbReference>
<dbReference type="Pfam" id="PF05958">
    <property type="entry name" value="tRNA_U5-meth_tr"/>
    <property type="match status" value="1"/>
</dbReference>
<evidence type="ECO:0000313" key="16">
    <source>
        <dbReference type="Proteomes" id="UP000196536"/>
    </source>
</evidence>
<keyword evidence="7 11" id="KW-0408">Iron</keyword>
<accession>A0A1Z9YTR2</accession>
<feature type="binding site" evidence="11">
    <location>
        <position position="366"/>
    </location>
    <ligand>
        <name>S-adenosyl-L-methionine</name>
        <dbReference type="ChEBI" id="CHEBI:59789"/>
    </ligand>
</feature>
<dbReference type="RefSeq" id="WP_087621889.1">
    <property type="nucleotide sequence ID" value="NZ_NEXX01000008.1"/>
</dbReference>
<evidence type="ECO:0000256" key="6">
    <source>
        <dbReference type="ARBA" id="ARBA00022723"/>
    </source>
</evidence>
<dbReference type="EMBL" id="NEXX01000008">
    <property type="protein sequence ID" value="OUY05573.1"/>
    <property type="molecule type" value="Genomic_DNA"/>
</dbReference>
<comment type="catalytic activity">
    <reaction evidence="9 11">
        <text>uridine(1939) in 23S rRNA + S-adenosyl-L-methionine = 5-methyluridine(1939) in 23S rRNA + S-adenosyl-L-homocysteine + H(+)</text>
        <dbReference type="Rhea" id="RHEA:42908"/>
        <dbReference type="Rhea" id="RHEA-COMP:10278"/>
        <dbReference type="Rhea" id="RHEA-COMP:10279"/>
        <dbReference type="ChEBI" id="CHEBI:15378"/>
        <dbReference type="ChEBI" id="CHEBI:57856"/>
        <dbReference type="ChEBI" id="CHEBI:59789"/>
        <dbReference type="ChEBI" id="CHEBI:65315"/>
        <dbReference type="ChEBI" id="CHEBI:74447"/>
        <dbReference type="EC" id="2.1.1.190"/>
    </reaction>
</comment>
<keyword evidence="6 11" id="KW-0479">Metal-binding</keyword>
<evidence type="ECO:0000256" key="13">
    <source>
        <dbReference type="PROSITE-ProRule" id="PRU10015"/>
    </source>
</evidence>
<dbReference type="PANTHER" id="PTHR11061:SF49">
    <property type="entry name" value="23S RRNA (URACIL(1939)-C(5))-METHYLTRANSFERASE RLMD"/>
    <property type="match status" value="1"/>
</dbReference>
<keyword evidence="1 11" id="KW-0004">4Fe-4S</keyword>
<comment type="caution">
    <text evidence="15">The sequence shown here is derived from an EMBL/GenBank/DDBJ whole genome shotgun (WGS) entry which is preliminary data.</text>
</comment>
<feature type="domain" description="TRAM" evidence="14">
    <location>
        <begin position="6"/>
        <end position="74"/>
    </location>
</feature>
<dbReference type="InterPro" id="IPR010280">
    <property type="entry name" value="U5_MeTrfase_fam"/>
</dbReference>
<feature type="binding site" evidence="11">
    <location>
        <position position="320"/>
    </location>
    <ligand>
        <name>S-adenosyl-L-methionine</name>
        <dbReference type="ChEBI" id="CHEBI:59789"/>
    </ligand>
</feature>
<dbReference type="FunFam" id="3.40.50.150:FF:000009">
    <property type="entry name" value="23S rRNA (Uracil(1939)-C(5))-methyltransferase RlmD"/>
    <property type="match status" value="1"/>
</dbReference>
<evidence type="ECO:0000256" key="8">
    <source>
        <dbReference type="ARBA" id="ARBA00023014"/>
    </source>
</evidence>
<feature type="binding site" evidence="11 12">
    <location>
        <position position="286"/>
    </location>
    <ligand>
        <name>S-adenosyl-L-methionine</name>
        <dbReference type="ChEBI" id="CHEBI:59789"/>
    </ligand>
</feature>
<feature type="active site" description="Nucleophile" evidence="11 12">
    <location>
        <position position="413"/>
    </location>
</feature>